<keyword evidence="2" id="KW-0813">Transport</keyword>
<dbReference type="GO" id="GO:0030395">
    <property type="term" value="F:lactose binding"/>
    <property type="evidence" value="ECO:0007669"/>
    <property type="project" value="TreeGrafter"/>
</dbReference>
<dbReference type="GO" id="GO:0005886">
    <property type="term" value="C:plasma membrane"/>
    <property type="evidence" value="ECO:0007669"/>
    <property type="project" value="UniProtKB-SubCell"/>
</dbReference>
<evidence type="ECO:0000256" key="6">
    <source>
        <dbReference type="ARBA" id="ARBA00022989"/>
    </source>
</evidence>
<keyword evidence="6 8" id="KW-1133">Transmembrane helix</keyword>
<feature type="transmembrane region" description="Helical" evidence="8">
    <location>
        <begin position="360"/>
        <end position="381"/>
    </location>
</feature>
<dbReference type="Gene3D" id="1.20.1250.20">
    <property type="entry name" value="MFS general substrate transporter like domains"/>
    <property type="match status" value="2"/>
</dbReference>
<evidence type="ECO:0000256" key="3">
    <source>
        <dbReference type="ARBA" id="ARBA00022475"/>
    </source>
</evidence>
<feature type="transmembrane region" description="Helical" evidence="8">
    <location>
        <begin position="268"/>
        <end position="286"/>
    </location>
</feature>
<feature type="transmembrane region" description="Helical" evidence="8">
    <location>
        <begin position="136"/>
        <end position="155"/>
    </location>
</feature>
<evidence type="ECO:0000256" key="1">
    <source>
        <dbReference type="ARBA" id="ARBA00004429"/>
    </source>
</evidence>
<evidence type="ECO:0000259" key="9">
    <source>
        <dbReference type="Pfam" id="PF12832"/>
    </source>
</evidence>
<gene>
    <name evidence="10" type="ORF">GJQ55_04295</name>
</gene>
<dbReference type="EMBL" id="CP046056">
    <property type="protein sequence ID" value="QQD23749.1"/>
    <property type="molecule type" value="Genomic_DNA"/>
</dbReference>
<keyword evidence="7 8" id="KW-0472">Membrane</keyword>
<feature type="transmembrane region" description="Helical" evidence="8">
    <location>
        <begin position="98"/>
        <end position="115"/>
    </location>
</feature>
<evidence type="ECO:0000313" key="11">
    <source>
        <dbReference type="Proteomes" id="UP000596074"/>
    </source>
</evidence>
<dbReference type="InterPro" id="IPR036259">
    <property type="entry name" value="MFS_trans_sf"/>
</dbReference>
<protein>
    <submittedName>
        <fullName evidence="10">MFS transporter</fullName>
    </submittedName>
</protein>
<feature type="transmembrane region" description="Helical" evidence="8">
    <location>
        <begin position="292"/>
        <end position="313"/>
    </location>
</feature>
<dbReference type="GO" id="GO:0015528">
    <property type="term" value="F:lactose:proton symporter activity"/>
    <property type="evidence" value="ECO:0007669"/>
    <property type="project" value="TreeGrafter"/>
</dbReference>
<feature type="transmembrane region" description="Helical" evidence="8">
    <location>
        <begin position="236"/>
        <end position="256"/>
    </location>
</feature>
<proteinExistence type="predicted"/>
<feature type="transmembrane region" description="Helical" evidence="8">
    <location>
        <begin position="76"/>
        <end position="92"/>
    </location>
</feature>
<keyword evidence="3" id="KW-1003">Cell membrane</keyword>
<keyword evidence="4" id="KW-0997">Cell inner membrane</keyword>
<dbReference type="SUPFAM" id="SSF103473">
    <property type="entry name" value="MFS general substrate transporter"/>
    <property type="match status" value="1"/>
</dbReference>
<feature type="transmembrane region" description="Helical" evidence="8">
    <location>
        <begin position="333"/>
        <end position="354"/>
    </location>
</feature>
<dbReference type="PANTHER" id="PTHR23522:SF10">
    <property type="entry name" value="3-PHENYLPROPIONIC ACID TRANSPORTER-RELATED"/>
    <property type="match status" value="1"/>
</dbReference>
<feature type="domain" description="Major facilitator superfamily associated" evidence="9">
    <location>
        <begin position="12"/>
        <end position="362"/>
    </location>
</feature>
<feature type="transmembrane region" description="Helical" evidence="8">
    <location>
        <begin position="161"/>
        <end position="179"/>
    </location>
</feature>
<keyword evidence="11" id="KW-1185">Reference proteome</keyword>
<feature type="transmembrane region" description="Helical" evidence="8">
    <location>
        <begin position="45"/>
        <end position="64"/>
    </location>
</feature>
<dbReference type="Pfam" id="PF12832">
    <property type="entry name" value="MFS_1_like"/>
    <property type="match status" value="1"/>
</dbReference>
<evidence type="ECO:0000256" key="4">
    <source>
        <dbReference type="ARBA" id="ARBA00022519"/>
    </source>
</evidence>
<dbReference type="InterPro" id="IPR026032">
    <property type="entry name" value="HcaT-like"/>
</dbReference>
<feature type="transmembrane region" description="Helical" evidence="8">
    <location>
        <begin position="208"/>
        <end position="230"/>
    </location>
</feature>
<dbReference type="PIRSF" id="PIRSF004925">
    <property type="entry name" value="HcaT"/>
    <property type="match status" value="1"/>
</dbReference>
<reference evidence="10 11" key="1">
    <citation type="submission" date="2019-11" db="EMBL/GenBank/DDBJ databases">
        <title>Venatorbacter sp. nov. a predator of Campylobacter and other Gram-negative bacteria.</title>
        <authorList>
            <person name="Saeedi A."/>
            <person name="Cummings N.J."/>
            <person name="Connerton I.F."/>
            <person name="Connerton P.L."/>
        </authorList>
    </citation>
    <scope>NUCLEOTIDE SEQUENCE [LARGE SCALE GENOMIC DNA]</scope>
    <source>
        <strain evidence="10">XL5</strain>
    </source>
</reference>
<name>A0A9X7V186_9GAMM</name>
<organism evidence="10 11">
    <name type="scientific">Venatoribacter cucullus</name>
    <dbReference type="NCBI Taxonomy" id="2661630"/>
    <lineage>
        <taxon>Bacteria</taxon>
        <taxon>Pseudomonadati</taxon>
        <taxon>Pseudomonadota</taxon>
        <taxon>Gammaproteobacteria</taxon>
        <taxon>Oceanospirillales</taxon>
        <taxon>Oceanospirillaceae</taxon>
        <taxon>Venatoribacter</taxon>
    </lineage>
</organism>
<evidence type="ECO:0000313" key="10">
    <source>
        <dbReference type="EMBL" id="QQD23749.1"/>
    </source>
</evidence>
<evidence type="ECO:0000256" key="8">
    <source>
        <dbReference type="SAM" id="Phobius"/>
    </source>
</evidence>
<sequence>MSNIAPTYLTRRLATFYALYFALLGCIAPYWGLFLQHKHFNPEQIGLLMGAFGLMRVVAPNLWAYWGRYFRSPLQMVRTSAVLTLLCFAFIGMVDTPLGMGVVMMLYGFFWAAMLPQYELMTMQACANEVGAYSRIRVWGSLGFVVTVLAAGALFEQVSVGWLPLLMVVLIAVITLNSFRLPDGAAPKAVSPAPGAFWQLLRSRPVQVFILMTILLQVSHGPYYTFFSIYLQQQGYPSSLIGVLWSVGVSAEVLLFWTFQRLVHWCSWRLWCVISLIITAIRWWLVGTVADVWWLLLLAQLGHAFSFAVMHAVSMRYVQQLFPPALQSRGQALYASVGFGLGGALGAFLSGWLWQPLGGAGVFMGAGVLALAGALVAWYGLRDSDSVLMSAENKK</sequence>
<evidence type="ECO:0000256" key="5">
    <source>
        <dbReference type="ARBA" id="ARBA00022692"/>
    </source>
</evidence>
<dbReference type="KEGG" id="vcw:GJQ55_04295"/>
<accession>A0A9X7V186</accession>
<dbReference type="AlphaFoldDB" id="A0A9X7V186"/>
<dbReference type="Proteomes" id="UP000596074">
    <property type="component" value="Chromosome"/>
</dbReference>
<dbReference type="RefSeq" id="WP_228346288.1">
    <property type="nucleotide sequence ID" value="NZ_CP046056.1"/>
</dbReference>
<keyword evidence="5 8" id="KW-0812">Transmembrane</keyword>
<dbReference type="InterPro" id="IPR024989">
    <property type="entry name" value="MFS_assoc_dom"/>
</dbReference>
<feature type="transmembrane region" description="Helical" evidence="8">
    <location>
        <begin position="12"/>
        <end position="33"/>
    </location>
</feature>
<comment type="subcellular location">
    <subcellularLocation>
        <location evidence="1">Cell inner membrane</location>
        <topology evidence="1">Multi-pass membrane protein</topology>
    </subcellularLocation>
</comment>
<evidence type="ECO:0000256" key="2">
    <source>
        <dbReference type="ARBA" id="ARBA00022448"/>
    </source>
</evidence>
<dbReference type="PANTHER" id="PTHR23522">
    <property type="entry name" value="BLL5896 PROTEIN"/>
    <property type="match status" value="1"/>
</dbReference>
<dbReference type="NCBIfam" id="NF037955">
    <property type="entry name" value="mfs"/>
    <property type="match status" value="1"/>
</dbReference>
<evidence type="ECO:0000256" key="7">
    <source>
        <dbReference type="ARBA" id="ARBA00023136"/>
    </source>
</evidence>